<keyword evidence="6" id="KW-1185">Reference proteome</keyword>
<evidence type="ECO:0000259" key="5">
    <source>
        <dbReference type="PROSITE" id="PS50966"/>
    </source>
</evidence>
<dbReference type="Pfam" id="PF04434">
    <property type="entry name" value="SWIM"/>
    <property type="match status" value="1"/>
</dbReference>
<evidence type="ECO:0000256" key="1">
    <source>
        <dbReference type="ARBA" id="ARBA00022723"/>
    </source>
</evidence>
<sequence>MIFENTVQFREVLQTYSIKKGVNLKLKPNEKERVREKCTKKGCPWHILDSIEGSTSNFRVITYYPVHKWYNKTRNKMCNPPWIAKKFKDRIISEPQIKLYQIQALLRKSYGLYVSKTSCRREKMIVMKENIGDYKKEFARLHDYAEMLKSTNPGTTIVIRTSKDSIPGKEVFMGIYVYLEALKTGWLEGCKNIIGFDGAFLKGICKGELLSCISKDGNNQMYPVAWVVVEKESKDTWSWLIRCLKHDLNLTETEGEGLTIMYDMQKCARATFEVYFSKKLDEIDQLRGDIVQDLLKYNKETWCRAYFKEHSKCDVVENNMCETFNSWILAARHKSIITMLEEIRIKCMERMNSMREFSEKWVGDISPMAMEILGENAQRAAKCEVKFNGETGYEIQDGPYKYVVDFRRCSCTCRSWQLKGIPCAHAITTMHYKNYEVEPYVDHWYRKDTDVKAYSKFIQPLTSMNLWPKRTLPAIEPPVITAMPGRPKKKKEKSY</sequence>
<keyword evidence="1" id="KW-0479">Metal-binding</keyword>
<dbReference type="Pfam" id="PF10551">
    <property type="entry name" value="MULE"/>
    <property type="match status" value="1"/>
</dbReference>
<dbReference type="KEGG" id="nsy:104226253"/>
<dbReference type="GeneID" id="104226253"/>
<accession>A0A1U7WCX9</accession>
<dbReference type="RefSeq" id="XP_009776503.1">
    <property type="nucleotide sequence ID" value="XM_009778201.1"/>
</dbReference>
<dbReference type="PROSITE" id="PS50966">
    <property type="entry name" value="ZF_SWIM"/>
    <property type="match status" value="1"/>
</dbReference>
<dbReference type="InterPro" id="IPR004332">
    <property type="entry name" value="Transposase_MuDR"/>
</dbReference>
<dbReference type="Proteomes" id="UP000189701">
    <property type="component" value="Unplaced"/>
</dbReference>
<gene>
    <name evidence="7" type="primary">LOC104226253</name>
</gene>
<evidence type="ECO:0000313" key="7">
    <source>
        <dbReference type="RefSeq" id="XP_009776503.1"/>
    </source>
</evidence>
<dbReference type="PANTHER" id="PTHR31973">
    <property type="entry name" value="POLYPROTEIN, PUTATIVE-RELATED"/>
    <property type="match status" value="1"/>
</dbReference>
<dbReference type="eggNOG" id="ENOG502R5FY">
    <property type="taxonomic scope" value="Eukaryota"/>
</dbReference>
<dbReference type="InterPro" id="IPR018289">
    <property type="entry name" value="MULE_transposase_dom"/>
</dbReference>
<proteinExistence type="predicted"/>
<feature type="domain" description="SWIM-type" evidence="5">
    <location>
        <begin position="402"/>
        <end position="434"/>
    </location>
</feature>
<keyword evidence="3" id="KW-0862">Zinc</keyword>
<dbReference type="Pfam" id="PF03108">
    <property type="entry name" value="DBD_Tnp_Mut"/>
    <property type="match status" value="1"/>
</dbReference>
<evidence type="ECO:0000256" key="3">
    <source>
        <dbReference type="ARBA" id="ARBA00022833"/>
    </source>
</evidence>
<reference evidence="7" key="2">
    <citation type="submission" date="2025-08" db="UniProtKB">
        <authorList>
            <consortium name="RefSeq"/>
        </authorList>
    </citation>
    <scope>IDENTIFICATION</scope>
    <source>
        <tissue evidence="7">Leaf</tissue>
    </source>
</reference>
<dbReference type="OrthoDB" id="1432732at2759"/>
<dbReference type="SMART" id="SM00575">
    <property type="entry name" value="ZnF_PMZ"/>
    <property type="match status" value="1"/>
</dbReference>
<dbReference type="InterPro" id="IPR006564">
    <property type="entry name" value="Znf_PMZ"/>
</dbReference>
<evidence type="ECO:0000256" key="2">
    <source>
        <dbReference type="ARBA" id="ARBA00022771"/>
    </source>
</evidence>
<dbReference type="GO" id="GO:0008270">
    <property type="term" value="F:zinc ion binding"/>
    <property type="evidence" value="ECO:0007669"/>
    <property type="project" value="UniProtKB-KW"/>
</dbReference>
<protein>
    <submittedName>
        <fullName evidence="7">Uncharacterized protein LOC104226253</fullName>
    </submittedName>
</protein>
<dbReference type="STRING" id="4096.A0A1U7WCX9"/>
<dbReference type="InterPro" id="IPR007527">
    <property type="entry name" value="Znf_SWIM"/>
</dbReference>
<name>A0A1U7WCX9_NICSY</name>
<evidence type="ECO:0000313" key="6">
    <source>
        <dbReference type="Proteomes" id="UP000189701"/>
    </source>
</evidence>
<reference evidence="6" key="1">
    <citation type="journal article" date="2013" name="Genome Biol.">
        <title>Reference genomes and transcriptomes of Nicotiana sylvestris and Nicotiana tomentosiformis.</title>
        <authorList>
            <person name="Sierro N."/>
            <person name="Battey J.N."/>
            <person name="Ouadi S."/>
            <person name="Bovet L."/>
            <person name="Goepfert S."/>
            <person name="Bakaher N."/>
            <person name="Peitsch M.C."/>
            <person name="Ivanov N.V."/>
        </authorList>
    </citation>
    <scope>NUCLEOTIDE SEQUENCE [LARGE SCALE GENOMIC DNA]</scope>
</reference>
<dbReference type="AlphaFoldDB" id="A0A1U7WCX9"/>
<keyword evidence="2 4" id="KW-0863">Zinc-finger</keyword>
<organism evidence="6 7">
    <name type="scientific">Nicotiana sylvestris</name>
    <name type="common">Wood tobacco</name>
    <name type="synonym">South American tobacco</name>
    <dbReference type="NCBI Taxonomy" id="4096"/>
    <lineage>
        <taxon>Eukaryota</taxon>
        <taxon>Viridiplantae</taxon>
        <taxon>Streptophyta</taxon>
        <taxon>Embryophyta</taxon>
        <taxon>Tracheophyta</taxon>
        <taxon>Spermatophyta</taxon>
        <taxon>Magnoliopsida</taxon>
        <taxon>eudicotyledons</taxon>
        <taxon>Gunneridae</taxon>
        <taxon>Pentapetalae</taxon>
        <taxon>asterids</taxon>
        <taxon>lamiids</taxon>
        <taxon>Solanales</taxon>
        <taxon>Solanaceae</taxon>
        <taxon>Nicotianoideae</taxon>
        <taxon>Nicotianeae</taxon>
        <taxon>Nicotiana</taxon>
    </lineage>
</organism>
<evidence type="ECO:0000256" key="4">
    <source>
        <dbReference type="PROSITE-ProRule" id="PRU00325"/>
    </source>
</evidence>
<dbReference type="PANTHER" id="PTHR31973:SF197">
    <property type="entry name" value="SWIM-TYPE DOMAIN-CONTAINING PROTEIN"/>
    <property type="match status" value="1"/>
</dbReference>